<keyword evidence="1" id="KW-0614">Plasmid</keyword>
<dbReference type="KEGG" id="htl:HPTL_P036"/>
<dbReference type="EMBL" id="AP018559">
    <property type="protein sequence ID" value="BBD78381.1"/>
    <property type="molecule type" value="Genomic_DNA"/>
</dbReference>
<dbReference type="Pfam" id="PF25860">
    <property type="entry name" value="CPPA"/>
    <property type="match status" value="1"/>
</dbReference>
<proteinExistence type="predicted"/>
<protein>
    <submittedName>
        <fullName evidence="1">Cryptic plasmid protein A</fullName>
    </submittedName>
</protein>
<evidence type="ECO:0000313" key="1">
    <source>
        <dbReference type="EMBL" id="BBD78381.1"/>
    </source>
</evidence>
<reference evidence="1 2" key="1">
    <citation type="submission" date="2018-04" db="EMBL/GenBank/DDBJ databases">
        <title>Complete genome sequence of Hydrogenophilus thermoluteolus TH-1.</title>
        <authorList>
            <person name="Arai H."/>
        </authorList>
    </citation>
    <scope>NUCLEOTIDE SEQUENCE [LARGE SCALE GENOMIC DNA]</scope>
    <source>
        <strain evidence="1 2">TH-1</strain>
        <plasmid evidence="2">pth1 dna</plasmid>
    </source>
</reference>
<name>A0A2Z6E0R9_HYDTE</name>
<dbReference type="Proteomes" id="UP000262004">
    <property type="component" value="Plasmid pTH1"/>
</dbReference>
<dbReference type="InterPro" id="IPR058891">
    <property type="entry name" value="CPPA"/>
</dbReference>
<evidence type="ECO:0000313" key="2">
    <source>
        <dbReference type="Proteomes" id="UP000262004"/>
    </source>
</evidence>
<organism evidence="1 2">
    <name type="scientific">Hydrogenophilus thermoluteolus</name>
    <name type="common">Pseudomonas hydrogenothermophila</name>
    <dbReference type="NCBI Taxonomy" id="297"/>
    <lineage>
        <taxon>Bacteria</taxon>
        <taxon>Pseudomonadati</taxon>
        <taxon>Pseudomonadota</taxon>
        <taxon>Hydrogenophilia</taxon>
        <taxon>Hydrogenophilales</taxon>
        <taxon>Hydrogenophilaceae</taxon>
        <taxon>Hydrogenophilus</taxon>
    </lineage>
</organism>
<gene>
    <name evidence="1" type="ORF">HPTL_P036</name>
</gene>
<dbReference type="AlphaFoldDB" id="A0A2Z6E0R9"/>
<sequence>MEAMMEDLGVIVENERDRRTLRWLIDTVGRDAIREAIQRIPGNRRPYVSNVAKVLGVTPPKSLEIADRETALRHIDAIRRQLANKSVF</sequence>
<keyword evidence="2" id="KW-1185">Reference proteome</keyword>
<geneLocation type="plasmid" evidence="2">
    <name>pth1 dna</name>
</geneLocation>
<accession>A0A2Z6E0R9</accession>